<evidence type="ECO:0000259" key="4">
    <source>
        <dbReference type="Pfam" id="PF00248"/>
    </source>
</evidence>
<accession>M5ADV2</accession>
<proteinExistence type="inferred from homology"/>
<dbReference type="Pfam" id="PF00248">
    <property type="entry name" value="Aldo_ket_red"/>
    <property type="match status" value="1"/>
</dbReference>
<evidence type="ECO:0000313" key="6">
    <source>
        <dbReference type="Proteomes" id="UP000012042"/>
    </source>
</evidence>
<feature type="domain" description="NADP-dependent oxidoreductase" evidence="4">
    <location>
        <begin position="46"/>
        <end position="102"/>
    </location>
</feature>
<dbReference type="KEGG" id="lbk:LVISKB_0892"/>
<evidence type="ECO:0000313" key="5">
    <source>
        <dbReference type="EMBL" id="BAN06527.1"/>
    </source>
</evidence>
<organism evidence="5 6">
    <name type="scientific">Levilactobacillus brevis KB290</name>
    <dbReference type="NCBI Taxonomy" id="1001583"/>
    <lineage>
        <taxon>Bacteria</taxon>
        <taxon>Bacillati</taxon>
        <taxon>Bacillota</taxon>
        <taxon>Bacilli</taxon>
        <taxon>Lactobacillales</taxon>
        <taxon>Lactobacillaceae</taxon>
        <taxon>Levilactobacillus</taxon>
    </lineage>
</organism>
<keyword evidence="2" id="KW-0521">NADP</keyword>
<evidence type="ECO:0000256" key="2">
    <source>
        <dbReference type="ARBA" id="ARBA00022857"/>
    </source>
</evidence>
<reference evidence="5 6" key="1">
    <citation type="journal article" date="2013" name="PLoS ONE">
        <title>Genomic Analysis by Deep Sequencing of the Probiotic Lactobacillus brevis KB290 Harboring Nine Plasmids Reveals Genomic Stability.</title>
        <authorList>
            <person name="Fukao M."/>
            <person name="Oshima K."/>
            <person name="Morita H."/>
            <person name="Toh H."/>
            <person name="Suda W."/>
            <person name="Kim S.W."/>
            <person name="Suzuki S."/>
            <person name="Yakabe T."/>
            <person name="Hattori M."/>
            <person name="Yajima N."/>
        </authorList>
    </citation>
    <scope>NUCLEOTIDE SEQUENCE [LARGE SCALE GENOMIC DNA]</scope>
    <source>
        <strain evidence="5 6">KB290</strain>
    </source>
</reference>
<evidence type="ECO:0000256" key="1">
    <source>
        <dbReference type="ARBA" id="ARBA00007905"/>
    </source>
</evidence>
<dbReference type="PATRIC" id="fig|1001583.3.peg.880"/>
<dbReference type="Proteomes" id="UP000012042">
    <property type="component" value="Chromosome"/>
</dbReference>
<keyword evidence="3" id="KW-0560">Oxidoreductase</keyword>
<evidence type="ECO:0000256" key="3">
    <source>
        <dbReference type="ARBA" id="ARBA00023002"/>
    </source>
</evidence>
<dbReference type="InterPro" id="IPR018170">
    <property type="entry name" value="Aldo/ket_reductase_CS"/>
</dbReference>
<dbReference type="AlphaFoldDB" id="M5ADV2"/>
<gene>
    <name evidence="5" type="ORF">LVISKB_0892</name>
</gene>
<dbReference type="PANTHER" id="PTHR43827:SF3">
    <property type="entry name" value="NADP-DEPENDENT OXIDOREDUCTASE DOMAIN-CONTAINING PROTEIN"/>
    <property type="match status" value="1"/>
</dbReference>
<protein>
    <submittedName>
        <fullName evidence="5">Uncharacterized oxidoreductase YtbE</fullName>
    </submittedName>
</protein>
<dbReference type="PROSITE" id="PS00063">
    <property type="entry name" value="ALDOKETO_REDUCTASE_3"/>
    <property type="match status" value="1"/>
</dbReference>
<dbReference type="InterPro" id="IPR020471">
    <property type="entry name" value="AKR"/>
</dbReference>
<dbReference type="PANTHER" id="PTHR43827">
    <property type="entry name" value="2,5-DIKETO-D-GLUCONIC ACID REDUCTASE"/>
    <property type="match status" value="1"/>
</dbReference>
<dbReference type="SUPFAM" id="SSF51430">
    <property type="entry name" value="NAD(P)-linked oxidoreductase"/>
    <property type="match status" value="1"/>
</dbReference>
<name>M5ADV2_LEVBR</name>
<dbReference type="InterPro" id="IPR036812">
    <property type="entry name" value="NAD(P)_OxRdtase_dom_sf"/>
</dbReference>
<dbReference type="HOGENOM" id="CLU_2093690_0_0_9"/>
<sequence length="116" mass="13260">MPSLSDLVFCLQKVKAPLFSDCCFKTYFKVNKIKVLGVNNFEPHRLSASHHKTVAQVILRWDIQQDILLVVKSVKPKRRASNAAVFDFKLSPEDMQRIDALNADLRVGPNPDEFDF</sequence>
<dbReference type="Gene3D" id="3.20.20.100">
    <property type="entry name" value="NADP-dependent oxidoreductase domain"/>
    <property type="match status" value="1"/>
</dbReference>
<dbReference type="InterPro" id="IPR023210">
    <property type="entry name" value="NADP_OxRdtase_dom"/>
</dbReference>
<dbReference type="GO" id="GO:0016616">
    <property type="term" value="F:oxidoreductase activity, acting on the CH-OH group of donors, NAD or NADP as acceptor"/>
    <property type="evidence" value="ECO:0007669"/>
    <property type="project" value="UniProtKB-ARBA"/>
</dbReference>
<comment type="similarity">
    <text evidence="1">Belongs to the aldo/keto reductase family.</text>
</comment>
<dbReference type="EMBL" id="AP012167">
    <property type="protein sequence ID" value="BAN06527.1"/>
    <property type="molecule type" value="Genomic_DNA"/>
</dbReference>